<dbReference type="InterPro" id="IPR036388">
    <property type="entry name" value="WH-like_DNA-bd_sf"/>
</dbReference>
<dbReference type="GO" id="GO:0008270">
    <property type="term" value="F:zinc ion binding"/>
    <property type="evidence" value="ECO:0007669"/>
    <property type="project" value="TreeGrafter"/>
</dbReference>
<dbReference type="Gene3D" id="1.10.10.10">
    <property type="entry name" value="Winged helix-like DNA-binding domain superfamily/Winged helix DNA-binding domain"/>
    <property type="match status" value="1"/>
</dbReference>
<feature type="binding site" evidence="7">
    <location>
        <position position="129"/>
    </location>
    <ligand>
        <name>Zn(2+)</name>
        <dbReference type="ChEBI" id="CHEBI:29105"/>
    </ligand>
</feature>
<evidence type="ECO:0000313" key="10">
    <source>
        <dbReference type="Proteomes" id="UP000013232"/>
    </source>
</evidence>
<evidence type="ECO:0000256" key="6">
    <source>
        <dbReference type="ARBA" id="ARBA00023163"/>
    </source>
</evidence>
<feature type="binding site" evidence="7">
    <location>
        <position position="126"/>
    </location>
    <ligand>
        <name>Zn(2+)</name>
        <dbReference type="ChEBI" id="CHEBI:29105"/>
    </ligand>
</feature>
<dbReference type="GO" id="GO:0045892">
    <property type="term" value="P:negative regulation of DNA-templated transcription"/>
    <property type="evidence" value="ECO:0007669"/>
    <property type="project" value="TreeGrafter"/>
</dbReference>
<dbReference type="Pfam" id="PF01475">
    <property type="entry name" value="FUR"/>
    <property type="match status" value="1"/>
</dbReference>
<dbReference type="STRING" id="1123367.GCA_000621305_02493"/>
<dbReference type="SUPFAM" id="SSF46785">
    <property type="entry name" value="Winged helix' DNA-binding domain"/>
    <property type="match status" value="1"/>
</dbReference>
<keyword evidence="7" id="KW-0479">Metal-binding</keyword>
<dbReference type="InterPro" id="IPR043135">
    <property type="entry name" value="Fur_C"/>
</dbReference>
<dbReference type="InterPro" id="IPR002481">
    <property type="entry name" value="FUR"/>
</dbReference>
<dbReference type="AlphaFoldDB" id="N6YWK6"/>
<evidence type="ECO:0000256" key="2">
    <source>
        <dbReference type="ARBA" id="ARBA00022491"/>
    </source>
</evidence>
<dbReference type="GO" id="GO:1900376">
    <property type="term" value="P:regulation of secondary metabolite biosynthetic process"/>
    <property type="evidence" value="ECO:0007669"/>
    <property type="project" value="TreeGrafter"/>
</dbReference>
<keyword evidence="10" id="KW-1185">Reference proteome</keyword>
<feature type="binding site" evidence="7">
    <location>
        <position position="86"/>
    </location>
    <ligand>
        <name>Zn(2+)</name>
        <dbReference type="ChEBI" id="CHEBI:29105"/>
    </ligand>
</feature>
<comment type="similarity">
    <text evidence="1">Belongs to the Fur family.</text>
</comment>
<proteinExistence type="inferred from homology"/>
<dbReference type="RefSeq" id="WP_004340151.1">
    <property type="nucleotide sequence ID" value="NZ_AMXE01000053.1"/>
</dbReference>
<dbReference type="PANTHER" id="PTHR33202:SF6">
    <property type="entry name" value="ZINC UPTAKE REGULATION PROTEIN"/>
    <property type="match status" value="1"/>
</dbReference>
<dbReference type="OrthoDB" id="9801127at2"/>
<evidence type="ECO:0000256" key="7">
    <source>
        <dbReference type="PIRSR" id="PIRSR602481-1"/>
    </source>
</evidence>
<organism evidence="9 10">
    <name type="scientific">Thauera linaloolentis (strain DSM 12138 / JCM 21573 / CCUG 41526 / CIP 105981 / IAM 15112 / NBRC 102519 / 47Lol)</name>
    <dbReference type="NCBI Taxonomy" id="1123367"/>
    <lineage>
        <taxon>Bacteria</taxon>
        <taxon>Pseudomonadati</taxon>
        <taxon>Pseudomonadota</taxon>
        <taxon>Betaproteobacteria</taxon>
        <taxon>Rhodocyclales</taxon>
        <taxon>Zoogloeaceae</taxon>
        <taxon>Thauera</taxon>
    </lineage>
</organism>
<feature type="binding site" evidence="8">
    <location>
        <position position="101"/>
    </location>
    <ligand>
        <name>Fe cation</name>
        <dbReference type="ChEBI" id="CHEBI:24875"/>
    </ligand>
</feature>
<evidence type="ECO:0000256" key="8">
    <source>
        <dbReference type="PIRSR" id="PIRSR602481-2"/>
    </source>
</evidence>
<dbReference type="GO" id="GO:0000976">
    <property type="term" value="F:transcription cis-regulatory region binding"/>
    <property type="evidence" value="ECO:0007669"/>
    <property type="project" value="TreeGrafter"/>
</dbReference>
<dbReference type="PANTHER" id="PTHR33202">
    <property type="entry name" value="ZINC UPTAKE REGULATION PROTEIN"/>
    <property type="match status" value="1"/>
</dbReference>
<dbReference type="InterPro" id="IPR036390">
    <property type="entry name" value="WH_DNA-bd_sf"/>
</dbReference>
<comment type="caution">
    <text evidence="9">The sequence shown here is derived from an EMBL/GenBank/DDBJ whole genome shotgun (WGS) entry which is preliminary data.</text>
</comment>
<evidence type="ECO:0000256" key="5">
    <source>
        <dbReference type="ARBA" id="ARBA00023125"/>
    </source>
</evidence>
<reference evidence="9 10" key="1">
    <citation type="submission" date="2012-09" db="EMBL/GenBank/DDBJ databases">
        <title>Draft Genome Sequences of 6 Strains from Genus Thauera.</title>
        <authorList>
            <person name="Liu B."/>
            <person name="Shapleigh J.P."/>
            <person name="Frostegard A.H."/>
        </authorList>
    </citation>
    <scope>NUCLEOTIDE SEQUENCE [LARGE SCALE GENOMIC DNA]</scope>
    <source>
        <strain evidence="10">47Lol / DSM 12138</strain>
    </source>
</reference>
<dbReference type="Gene3D" id="3.30.1490.190">
    <property type="match status" value="1"/>
</dbReference>
<keyword evidence="8" id="KW-0408">Iron</keyword>
<sequence>MAQAPQLNRHQTLVLGALLHAQEPVSAYALLEQLRGEGLRAPLQVYRALDKLIEYGLVHKLSSLNAFMACAHPHEHRHELISFAICERCGKVMEFSGPEFEAGLRRWAKEHAFRMESAAIELRGTCERCLSD</sequence>
<dbReference type="EMBL" id="AMXE01000053">
    <property type="protein sequence ID" value="ENO86508.1"/>
    <property type="molecule type" value="Genomic_DNA"/>
</dbReference>
<dbReference type="GO" id="GO:0005829">
    <property type="term" value="C:cytosol"/>
    <property type="evidence" value="ECO:0007669"/>
    <property type="project" value="TreeGrafter"/>
</dbReference>
<comment type="cofactor">
    <cofactor evidence="7">
        <name>Zn(2+)</name>
        <dbReference type="ChEBI" id="CHEBI:29105"/>
    </cofactor>
    <text evidence="7">Binds 1 zinc ion per subunit.</text>
</comment>
<name>N6YWK6_THAL4</name>
<keyword evidence="5" id="KW-0238">DNA-binding</keyword>
<evidence type="ECO:0000256" key="1">
    <source>
        <dbReference type="ARBA" id="ARBA00007957"/>
    </source>
</evidence>
<protein>
    <submittedName>
        <fullName evidence="9">Zinc uptake transcriptional regulator protein, Fur family protein</fullName>
    </submittedName>
</protein>
<dbReference type="GO" id="GO:0003700">
    <property type="term" value="F:DNA-binding transcription factor activity"/>
    <property type="evidence" value="ECO:0007669"/>
    <property type="project" value="InterPro"/>
</dbReference>
<comment type="cofactor">
    <cofactor evidence="8">
        <name>Mn(2+)</name>
        <dbReference type="ChEBI" id="CHEBI:29035"/>
    </cofactor>
    <cofactor evidence="8">
        <name>Fe(2+)</name>
        <dbReference type="ChEBI" id="CHEBI:29033"/>
    </cofactor>
    <text evidence="8">Binds 1 Mn(2+) or Fe(2+) ion per subunit.</text>
</comment>
<evidence type="ECO:0000256" key="4">
    <source>
        <dbReference type="ARBA" id="ARBA00023015"/>
    </source>
</evidence>
<keyword evidence="6" id="KW-0804">Transcription</keyword>
<keyword evidence="2" id="KW-0678">Repressor</keyword>
<accession>N6YWK6</accession>
<evidence type="ECO:0000256" key="3">
    <source>
        <dbReference type="ARBA" id="ARBA00022833"/>
    </source>
</evidence>
<dbReference type="Proteomes" id="UP000013232">
    <property type="component" value="Unassembled WGS sequence"/>
</dbReference>
<dbReference type="eggNOG" id="COG0735">
    <property type="taxonomic scope" value="Bacteria"/>
</dbReference>
<keyword evidence="4" id="KW-0805">Transcription regulation</keyword>
<feature type="binding site" evidence="7">
    <location>
        <position position="89"/>
    </location>
    <ligand>
        <name>Zn(2+)</name>
        <dbReference type="ChEBI" id="CHEBI:29105"/>
    </ligand>
</feature>
<keyword evidence="3 7" id="KW-0862">Zinc</keyword>
<evidence type="ECO:0000313" key="9">
    <source>
        <dbReference type="EMBL" id="ENO86508.1"/>
    </source>
</evidence>
<gene>
    <name evidence="9" type="ORF">C666_12955</name>
</gene>